<dbReference type="RefSeq" id="WP_117153377.1">
    <property type="nucleotide sequence ID" value="NZ_BMLG01000002.1"/>
</dbReference>
<keyword evidence="1" id="KW-0812">Transmembrane</keyword>
<keyword evidence="1" id="KW-0472">Membrane</keyword>
<keyword evidence="1" id="KW-1133">Transmembrane helix</keyword>
<proteinExistence type="predicted"/>
<sequence>MNCWKTVNVQREIGINRIYLISFLVGLLSFILLYLPFSIVHQTSNVKDHGIFPLLIGLLLLPVVHKFVHFIPLLLTNRTFKFNCRLHKKTFPIIKVLLRAKMSKRTSIITLLAPTIFLTIPGLVASYFFGEYFVYFLIISAVNIGLSYTDFIYTGQFIRAPRKCIVVNDGTGYDILISR</sequence>
<feature type="transmembrane region" description="Helical" evidence="1">
    <location>
        <begin position="51"/>
        <end position="75"/>
    </location>
</feature>
<reference evidence="2" key="1">
    <citation type="journal article" date="2014" name="Int. J. Syst. Evol. Microbiol.">
        <title>Complete genome sequence of Corynebacterium casei LMG S-19264T (=DSM 44701T), isolated from a smear-ripened cheese.</title>
        <authorList>
            <consortium name="US DOE Joint Genome Institute (JGI-PGF)"/>
            <person name="Walter F."/>
            <person name="Albersmeier A."/>
            <person name="Kalinowski J."/>
            <person name="Ruckert C."/>
        </authorList>
    </citation>
    <scope>NUCLEOTIDE SEQUENCE</scope>
    <source>
        <strain evidence="2">CGMCC 1.6333</strain>
    </source>
</reference>
<feature type="transmembrane region" description="Helical" evidence="1">
    <location>
        <begin position="134"/>
        <end position="153"/>
    </location>
</feature>
<feature type="transmembrane region" description="Helical" evidence="1">
    <location>
        <begin position="18"/>
        <end position="39"/>
    </location>
</feature>
<keyword evidence="3" id="KW-1185">Reference proteome</keyword>
<reference evidence="2" key="2">
    <citation type="submission" date="2020-09" db="EMBL/GenBank/DDBJ databases">
        <authorList>
            <person name="Sun Q."/>
            <person name="Zhou Y."/>
        </authorList>
    </citation>
    <scope>NUCLEOTIDE SEQUENCE</scope>
    <source>
        <strain evidence="2">CGMCC 1.6333</strain>
    </source>
</reference>
<dbReference type="OrthoDB" id="2360495at2"/>
<dbReference type="AlphaFoldDB" id="A0A917TJB2"/>
<comment type="caution">
    <text evidence="2">The sequence shown here is derived from an EMBL/GenBank/DDBJ whole genome shotgun (WGS) entry which is preliminary data.</text>
</comment>
<evidence type="ECO:0000313" key="2">
    <source>
        <dbReference type="EMBL" id="GGM25506.1"/>
    </source>
</evidence>
<gene>
    <name evidence="2" type="primary">yhaJ</name>
    <name evidence="2" type="ORF">GCM10011351_08990</name>
</gene>
<evidence type="ECO:0000256" key="1">
    <source>
        <dbReference type="SAM" id="Phobius"/>
    </source>
</evidence>
<organism evidence="2 3">
    <name type="scientific">Paraliobacillus quinghaiensis</name>
    <dbReference type="NCBI Taxonomy" id="470815"/>
    <lineage>
        <taxon>Bacteria</taxon>
        <taxon>Bacillati</taxon>
        <taxon>Bacillota</taxon>
        <taxon>Bacilli</taxon>
        <taxon>Bacillales</taxon>
        <taxon>Bacillaceae</taxon>
        <taxon>Paraliobacillus</taxon>
    </lineage>
</organism>
<name>A0A917TJB2_9BACI</name>
<evidence type="ECO:0000313" key="3">
    <source>
        <dbReference type="Proteomes" id="UP000618460"/>
    </source>
</evidence>
<feature type="transmembrane region" description="Helical" evidence="1">
    <location>
        <begin position="108"/>
        <end position="128"/>
    </location>
</feature>
<dbReference type="EMBL" id="BMLG01000002">
    <property type="protein sequence ID" value="GGM25506.1"/>
    <property type="molecule type" value="Genomic_DNA"/>
</dbReference>
<dbReference type="Proteomes" id="UP000618460">
    <property type="component" value="Unassembled WGS sequence"/>
</dbReference>
<dbReference type="Pfam" id="PF11667">
    <property type="entry name" value="DUF3267"/>
    <property type="match status" value="1"/>
</dbReference>
<dbReference type="InterPro" id="IPR021683">
    <property type="entry name" value="DUF3267"/>
</dbReference>
<protein>
    <submittedName>
        <fullName evidence="2">Membrane protein YhaJ</fullName>
    </submittedName>
</protein>
<accession>A0A917TJB2</accession>